<sequence>MPTIHTITASGSFMPTLEAQTDRQKAEAQKADQQRRMDRLPSAAKGWADRHTLPEMELLGLIVTAYKASGLAPVMMDGSFAQRLQAAPDDIRRRLAELIASDAVTKTERIQAPAVFHPNLKVTVATKDEAPFSWLSGAAMGVRYRA</sequence>
<keyword evidence="3" id="KW-1185">Reference proteome</keyword>
<dbReference type="EMBL" id="JAHCDA010000003">
    <property type="protein sequence ID" value="MBS7812862.1"/>
    <property type="molecule type" value="Genomic_DNA"/>
</dbReference>
<evidence type="ECO:0000313" key="3">
    <source>
        <dbReference type="Proteomes" id="UP000766336"/>
    </source>
</evidence>
<comment type="caution">
    <text evidence="2">The sequence shown here is derived from an EMBL/GenBank/DDBJ whole genome shotgun (WGS) entry which is preliminary data.</text>
</comment>
<organism evidence="2 3">
    <name type="scientific">Roseococcus pinisoli</name>
    <dbReference type="NCBI Taxonomy" id="2835040"/>
    <lineage>
        <taxon>Bacteria</taxon>
        <taxon>Pseudomonadati</taxon>
        <taxon>Pseudomonadota</taxon>
        <taxon>Alphaproteobacteria</taxon>
        <taxon>Acetobacterales</taxon>
        <taxon>Roseomonadaceae</taxon>
        <taxon>Roseococcus</taxon>
    </lineage>
</organism>
<evidence type="ECO:0000256" key="1">
    <source>
        <dbReference type="SAM" id="MobiDB-lite"/>
    </source>
</evidence>
<feature type="compositionally biased region" description="Polar residues" evidence="1">
    <location>
        <begin position="1"/>
        <end position="13"/>
    </location>
</feature>
<protein>
    <submittedName>
        <fullName evidence="2">Uncharacterized protein</fullName>
    </submittedName>
</protein>
<name>A0ABS5QGQ1_9PROT</name>
<dbReference type="Proteomes" id="UP000766336">
    <property type="component" value="Unassembled WGS sequence"/>
</dbReference>
<proteinExistence type="predicted"/>
<feature type="compositionally biased region" description="Basic and acidic residues" evidence="1">
    <location>
        <begin position="20"/>
        <end position="39"/>
    </location>
</feature>
<evidence type="ECO:0000313" key="2">
    <source>
        <dbReference type="EMBL" id="MBS7812862.1"/>
    </source>
</evidence>
<dbReference type="RefSeq" id="WP_213671542.1">
    <property type="nucleotide sequence ID" value="NZ_JAHCDA010000003.1"/>
</dbReference>
<accession>A0ABS5QGQ1</accession>
<feature type="region of interest" description="Disordered" evidence="1">
    <location>
        <begin position="1"/>
        <end position="46"/>
    </location>
</feature>
<gene>
    <name evidence="2" type="ORF">KHU32_18075</name>
</gene>
<reference evidence="2 3" key="1">
    <citation type="submission" date="2021-05" db="EMBL/GenBank/DDBJ databases">
        <title>Roseococcus sp. XZZS9, whole genome shotgun sequencing project.</title>
        <authorList>
            <person name="Zhao G."/>
            <person name="Shen L."/>
        </authorList>
    </citation>
    <scope>NUCLEOTIDE SEQUENCE [LARGE SCALE GENOMIC DNA]</scope>
    <source>
        <strain evidence="2 3">XZZS9</strain>
    </source>
</reference>